<evidence type="ECO:0000256" key="7">
    <source>
        <dbReference type="ARBA" id="ARBA00023136"/>
    </source>
</evidence>
<dbReference type="InterPro" id="IPR043604">
    <property type="entry name" value="DUF883_N"/>
</dbReference>
<keyword evidence="5" id="KW-0812">Transmembrane</keyword>
<comment type="caution">
    <text evidence="10">The sequence shown here is derived from an EMBL/GenBank/DDBJ whole genome shotgun (WGS) entry which is preliminary data.</text>
</comment>
<evidence type="ECO:0000256" key="6">
    <source>
        <dbReference type="ARBA" id="ARBA00022989"/>
    </source>
</evidence>
<gene>
    <name evidence="10" type="ORF">GALL_242620</name>
</gene>
<evidence type="ECO:0000256" key="2">
    <source>
        <dbReference type="ARBA" id="ARBA00010423"/>
    </source>
</evidence>
<evidence type="ECO:0000256" key="5">
    <source>
        <dbReference type="ARBA" id="ARBA00022692"/>
    </source>
</evidence>
<dbReference type="GO" id="GO:0005886">
    <property type="term" value="C:plasma membrane"/>
    <property type="evidence" value="ECO:0007669"/>
    <property type="project" value="UniProtKB-SubCell"/>
</dbReference>
<dbReference type="GO" id="GO:0043022">
    <property type="term" value="F:ribosome binding"/>
    <property type="evidence" value="ECO:0007669"/>
    <property type="project" value="InterPro"/>
</dbReference>
<dbReference type="InterPro" id="IPR010279">
    <property type="entry name" value="YqjD/ElaB"/>
</dbReference>
<evidence type="ECO:0000256" key="3">
    <source>
        <dbReference type="ARBA" id="ARBA00022475"/>
    </source>
</evidence>
<keyword evidence="3" id="KW-1003">Cell membrane</keyword>
<evidence type="ECO:0000259" key="8">
    <source>
        <dbReference type="Pfam" id="PF05957"/>
    </source>
</evidence>
<evidence type="ECO:0000256" key="1">
    <source>
        <dbReference type="ARBA" id="ARBA00004377"/>
    </source>
</evidence>
<comment type="subcellular location">
    <subcellularLocation>
        <location evidence="1">Cell inner membrane</location>
        <topology evidence="1">Single-pass membrane protein</topology>
    </subcellularLocation>
</comment>
<organism evidence="10">
    <name type="scientific">mine drainage metagenome</name>
    <dbReference type="NCBI Taxonomy" id="410659"/>
    <lineage>
        <taxon>unclassified sequences</taxon>
        <taxon>metagenomes</taxon>
        <taxon>ecological metagenomes</taxon>
    </lineage>
</organism>
<protein>
    <recommendedName>
        <fullName evidence="11">DUF883 domain-containing protein</fullName>
    </recommendedName>
</protein>
<reference evidence="10" key="1">
    <citation type="submission" date="2016-10" db="EMBL/GenBank/DDBJ databases">
        <title>Sequence of Gallionella enrichment culture.</title>
        <authorList>
            <person name="Poehlein A."/>
            <person name="Muehling M."/>
            <person name="Daniel R."/>
        </authorList>
    </citation>
    <scope>NUCLEOTIDE SEQUENCE</scope>
</reference>
<evidence type="ECO:0008006" key="11">
    <source>
        <dbReference type="Google" id="ProtNLM"/>
    </source>
</evidence>
<keyword evidence="6" id="KW-1133">Transmembrane helix</keyword>
<dbReference type="PANTHER" id="PTHR35893:SF3">
    <property type="entry name" value="INNER MEMBRANE PROTEIN"/>
    <property type="match status" value="1"/>
</dbReference>
<keyword evidence="7" id="KW-0472">Membrane</keyword>
<dbReference type="EMBL" id="MLJW01000200">
    <property type="protein sequence ID" value="OIQ93774.1"/>
    <property type="molecule type" value="Genomic_DNA"/>
</dbReference>
<keyword evidence="4" id="KW-0997">Cell inner membrane</keyword>
<accession>A0A1J5RCG0</accession>
<name>A0A1J5RCG0_9ZZZZ</name>
<proteinExistence type="inferred from homology"/>
<feature type="domain" description="DUF883" evidence="8">
    <location>
        <begin position="16"/>
        <end position="61"/>
    </location>
</feature>
<dbReference type="PANTHER" id="PTHR35893">
    <property type="entry name" value="INNER MEMBRANE PROTEIN-RELATED"/>
    <property type="match status" value="1"/>
</dbReference>
<evidence type="ECO:0000313" key="10">
    <source>
        <dbReference type="EMBL" id="OIQ93774.1"/>
    </source>
</evidence>
<evidence type="ECO:0000256" key="4">
    <source>
        <dbReference type="ARBA" id="ARBA00022519"/>
    </source>
</evidence>
<feature type="domain" description="DUF883" evidence="9">
    <location>
        <begin position="78"/>
        <end position="107"/>
    </location>
</feature>
<dbReference type="Pfam" id="PF05957">
    <property type="entry name" value="DUF883"/>
    <property type="match status" value="1"/>
</dbReference>
<comment type="similarity">
    <text evidence="2">Belongs to the ElaB/YgaM/YqjD family.</text>
</comment>
<sequence length="107" mass="11550">MARIANNNPSAATDKLVTDLKEVASDAEELLKLTAGQAGEKIADVRGRLSERLSSVKSQLAQFEAEMLEKGKEVARVTDQYVHDNPWKSIGATAGVAFLLGLLIGRR</sequence>
<evidence type="ECO:0000259" key="9">
    <source>
        <dbReference type="Pfam" id="PF19029"/>
    </source>
</evidence>
<dbReference type="InterPro" id="IPR043605">
    <property type="entry name" value="DUF883_C"/>
</dbReference>
<dbReference type="AlphaFoldDB" id="A0A1J5RCG0"/>
<dbReference type="Pfam" id="PF19029">
    <property type="entry name" value="DUF883_C"/>
    <property type="match status" value="1"/>
</dbReference>